<keyword evidence="3" id="KW-0050">Antiport</keyword>
<feature type="transmembrane region" description="Helical" evidence="9">
    <location>
        <begin position="359"/>
        <end position="378"/>
    </location>
</feature>
<feature type="transmembrane region" description="Helical" evidence="9">
    <location>
        <begin position="212"/>
        <end position="230"/>
    </location>
</feature>
<dbReference type="InterPro" id="IPR006153">
    <property type="entry name" value="Cation/H_exchanger_TM"/>
</dbReference>
<dbReference type="Pfam" id="PF00999">
    <property type="entry name" value="Na_H_Exchanger"/>
    <property type="match status" value="1"/>
</dbReference>
<keyword evidence="7" id="KW-0406">Ion transport</keyword>
<feature type="transmembrane region" description="Helical" evidence="9">
    <location>
        <begin position="15"/>
        <end position="35"/>
    </location>
</feature>
<feature type="domain" description="Cation/H+ exchanger transmembrane" evidence="10">
    <location>
        <begin position="68"/>
        <end position="410"/>
    </location>
</feature>
<protein>
    <submittedName>
        <fullName evidence="11">Sodium:proton antiporter</fullName>
    </submittedName>
</protein>
<dbReference type="PANTHER" id="PTHR32507:SF8">
    <property type="entry name" value="CNH1P"/>
    <property type="match status" value="1"/>
</dbReference>
<keyword evidence="6 9" id="KW-1133">Transmembrane helix</keyword>
<dbReference type="GO" id="GO:0005886">
    <property type="term" value="C:plasma membrane"/>
    <property type="evidence" value="ECO:0007669"/>
    <property type="project" value="UniProtKB-SubCell"/>
</dbReference>
<name>A0A553WL51_9SPHN</name>
<feature type="transmembrane region" description="Helical" evidence="9">
    <location>
        <begin position="390"/>
        <end position="413"/>
    </location>
</feature>
<evidence type="ECO:0000256" key="6">
    <source>
        <dbReference type="ARBA" id="ARBA00022989"/>
    </source>
</evidence>
<keyword evidence="4" id="KW-1003">Cell membrane</keyword>
<dbReference type="Proteomes" id="UP000320160">
    <property type="component" value="Unassembled WGS sequence"/>
</dbReference>
<evidence type="ECO:0000256" key="3">
    <source>
        <dbReference type="ARBA" id="ARBA00022449"/>
    </source>
</evidence>
<evidence type="ECO:0000313" key="12">
    <source>
        <dbReference type="Proteomes" id="UP000320160"/>
    </source>
</evidence>
<evidence type="ECO:0000256" key="4">
    <source>
        <dbReference type="ARBA" id="ARBA00022475"/>
    </source>
</evidence>
<proteinExistence type="predicted"/>
<feature type="transmembrane region" description="Helical" evidence="9">
    <location>
        <begin position="326"/>
        <end position="347"/>
    </location>
</feature>
<evidence type="ECO:0000259" key="10">
    <source>
        <dbReference type="Pfam" id="PF00999"/>
    </source>
</evidence>
<evidence type="ECO:0000256" key="5">
    <source>
        <dbReference type="ARBA" id="ARBA00022692"/>
    </source>
</evidence>
<accession>A0A553WL51</accession>
<comment type="caution">
    <text evidence="11">The sequence shown here is derived from an EMBL/GenBank/DDBJ whole genome shotgun (WGS) entry which is preliminary data.</text>
</comment>
<evidence type="ECO:0000256" key="8">
    <source>
        <dbReference type="ARBA" id="ARBA00023136"/>
    </source>
</evidence>
<dbReference type="InterPro" id="IPR038770">
    <property type="entry name" value="Na+/solute_symporter_sf"/>
</dbReference>
<dbReference type="EMBL" id="VKKU01000001">
    <property type="protein sequence ID" value="TSB05437.1"/>
    <property type="molecule type" value="Genomic_DNA"/>
</dbReference>
<feature type="transmembrane region" description="Helical" evidence="9">
    <location>
        <begin position="47"/>
        <end position="68"/>
    </location>
</feature>
<gene>
    <name evidence="11" type="ORF">FOM92_06535</name>
</gene>
<evidence type="ECO:0000256" key="1">
    <source>
        <dbReference type="ARBA" id="ARBA00004651"/>
    </source>
</evidence>
<keyword evidence="5 9" id="KW-0812">Transmembrane</keyword>
<keyword evidence="12" id="KW-1185">Reference proteome</keyword>
<dbReference type="Gene3D" id="1.20.1530.20">
    <property type="match status" value="1"/>
</dbReference>
<evidence type="ECO:0000256" key="7">
    <source>
        <dbReference type="ARBA" id="ARBA00023065"/>
    </source>
</evidence>
<dbReference type="PANTHER" id="PTHR32507">
    <property type="entry name" value="NA(+)/H(+) ANTIPORTER 1"/>
    <property type="match status" value="1"/>
</dbReference>
<comment type="subcellular location">
    <subcellularLocation>
        <location evidence="1">Cell membrane</location>
        <topology evidence="1">Multi-pass membrane protein</topology>
    </subcellularLocation>
</comment>
<feature type="transmembrane region" description="Helical" evidence="9">
    <location>
        <begin position="109"/>
        <end position="142"/>
    </location>
</feature>
<sequence>MCSYSEIILSSLFEFSAYHIILAAVGCAILFSNWIPRWISGREPAASALLIAFGFLTVELTPIAAAPFNPIAAPKAWEMISELCVVIGLFGVGIRIDRLRVWKNWKPTVLLLAVAMPVTIASVALISMAAGLALATGLLLGAVLAPTDPVLASDVQVGPPLEGGEHPVRFTLTTEAGLNDGLAFPFLYLAMALIAAGGWSAGLITEWLLVDVGYRIATGVVMGLAIGWVVSKLLFDFPSHNALSETESGLMAFAGVLMVYGLTELVEGYGFIAVFVAGLTLRRSETTHNYHAKLHDFVEALERALTALLLVALGAALPSVLPYVTWQVIAISVALVFVIRPLFAWMSLSATTFTFRERLVVAFYGIRGVGSIYYLAYAGTHAELPHAPQLWAIVAVTIIISTVVHGFSAGMAIDRVTTDSKSGGNN</sequence>
<reference evidence="11 12" key="1">
    <citation type="submission" date="2019-07" db="EMBL/GenBank/DDBJ databases">
        <authorList>
            <person name="Park M."/>
        </authorList>
    </citation>
    <scope>NUCLEOTIDE SEQUENCE [LARGE SCALE GENOMIC DNA]</scope>
    <source>
        <strain evidence="11 12">KCTC32445</strain>
    </source>
</reference>
<dbReference type="GO" id="GO:0015297">
    <property type="term" value="F:antiporter activity"/>
    <property type="evidence" value="ECO:0007669"/>
    <property type="project" value="UniProtKB-KW"/>
</dbReference>
<feature type="transmembrane region" description="Helical" evidence="9">
    <location>
        <begin position="186"/>
        <end position="205"/>
    </location>
</feature>
<dbReference type="OrthoDB" id="9810860at2"/>
<keyword evidence="2" id="KW-0813">Transport</keyword>
<evidence type="ECO:0000256" key="2">
    <source>
        <dbReference type="ARBA" id="ARBA00022448"/>
    </source>
</evidence>
<evidence type="ECO:0000256" key="9">
    <source>
        <dbReference type="SAM" id="Phobius"/>
    </source>
</evidence>
<feature type="transmembrane region" description="Helical" evidence="9">
    <location>
        <begin position="300"/>
        <end position="320"/>
    </location>
</feature>
<feature type="transmembrane region" description="Helical" evidence="9">
    <location>
        <begin position="250"/>
        <end position="279"/>
    </location>
</feature>
<feature type="transmembrane region" description="Helical" evidence="9">
    <location>
        <begin position="80"/>
        <end position="97"/>
    </location>
</feature>
<keyword evidence="8 9" id="KW-0472">Membrane</keyword>
<dbReference type="AlphaFoldDB" id="A0A553WL51"/>
<evidence type="ECO:0000313" key="11">
    <source>
        <dbReference type="EMBL" id="TSB05437.1"/>
    </source>
</evidence>
<organism evidence="11 12">
    <name type="scientific">Sphingorhabdus contaminans</name>
    <dbReference type="NCBI Taxonomy" id="1343899"/>
    <lineage>
        <taxon>Bacteria</taxon>
        <taxon>Pseudomonadati</taxon>
        <taxon>Pseudomonadota</taxon>
        <taxon>Alphaproteobacteria</taxon>
        <taxon>Sphingomonadales</taxon>
        <taxon>Sphingomonadaceae</taxon>
        <taxon>Sphingorhabdus</taxon>
    </lineage>
</organism>
<dbReference type="GO" id="GO:1902600">
    <property type="term" value="P:proton transmembrane transport"/>
    <property type="evidence" value="ECO:0007669"/>
    <property type="project" value="InterPro"/>
</dbReference>